<feature type="domain" description="DUF7708" evidence="2">
    <location>
        <begin position="153"/>
        <end position="289"/>
    </location>
</feature>
<dbReference type="STRING" id="1448320.A0A319E8D6"/>
<organism evidence="3 4">
    <name type="scientific">Aspergillus ellipticus CBS 707.79</name>
    <dbReference type="NCBI Taxonomy" id="1448320"/>
    <lineage>
        <taxon>Eukaryota</taxon>
        <taxon>Fungi</taxon>
        <taxon>Dikarya</taxon>
        <taxon>Ascomycota</taxon>
        <taxon>Pezizomycotina</taxon>
        <taxon>Eurotiomycetes</taxon>
        <taxon>Eurotiomycetidae</taxon>
        <taxon>Eurotiales</taxon>
        <taxon>Aspergillaceae</taxon>
        <taxon>Aspergillus</taxon>
        <taxon>Aspergillus subgen. Circumdati</taxon>
    </lineage>
</organism>
<evidence type="ECO:0000313" key="3">
    <source>
        <dbReference type="EMBL" id="PYH96948.1"/>
    </source>
</evidence>
<gene>
    <name evidence="3" type="ORF">BO71DRAFT_439210</name>
</gene>
<name>A0A319E8D6_9EURO</name>
<proteinExistence type="predicted"/>
<dbReference type="PANTHER" id="PTHR40619:SF3">
    <property type="entry name" value="FUNGAL STAND N-TERMINAL GOODBYE DOMAIN-CONTAINING PROTEIN"/>
    <property type="match status" value="1"/>
</dbReference>
<reference evidence="3 4" key="1">
    <citation type="submission" date="2018-02" db="EMBL/GenBank/DDBJ databases">
        <title>The genomes of Aspergillus section Nigri reveals drivers in fungal speciation.</title>
        <authorList>
            <consortium name="DOE Joint Genome Institute"/>
            <person name="Vesth T.C."/>
            <person name="Nybo J."/>
            <person name="Theobald S."/>
            <person name="Brandl J."/>
            <person name="Frisvad J.C."/>
            <person name="Nielsen K.F."/>
            <person name="Lyhne E.K."/>
            <person name="Kogle M.E."/>
            <person name="Kuo A."/>
            <person name="Riley R."/>
            <person name="Clum A."/>
            <person name="Nolan M."/>
            <person name="Lipzen A."/>
            <person name="Salamov A."/>
            <person name="Henrissat B."/>
            <person name="Wiebenga A."/>
            <person name="De vries R.P."/>
            <person name="Grigoriev I.V."/>
            <person name="Mortensen U.H."/>
            <person name="Andersen M.R."/>
            <person name="Baker S.E."/>
        </authorList>
    </citation>
    <scope>NUCLEOTIDE SEQUENCE [LARGE SCALE GENOMIC DNA]</scope>
    <source>
        <strain evidence="3 4">CBS 707.79</strain>
    </source>
</reference>
<dbReference type="PANTHER" id="PTHR40619">
    <property type="entry name" value="FUNGAL STAND N-TERMINAL GOODBYE DOMAIN-CONTAINING PROTEIN"/>
    <property type="match status" value="1"/>
</dbReference>
<dbReference type="Proteomes" id="UP000247810">
    <property type="component" value="Unassembled WGS sequence"/>
</dbReference>
<evidence type="ECO:0000256" key="1">
    <source>
        <dbReference type="SAM" id="Coils"/>
    </source>
</evidence>
<sequence>MATYWHQHPPEEDLTRPTLIRRFTEELEPESSLAIQTKLYQDTLDEQQKARDKRRMDGIYYAPIETGSPFNGVDTARQSLQYLCEEYFEVAAQKEREKGTKRFQIRHHRPSREHKIASEVRGHDLYTVDDVNHLVSQLEDRWKRSNSKMVTYFNRICQNLDAHKAIFACFPSQSSYTSALCGAVTMIVQASINYSSIPDKLSGYTAELSDSISVCTRWGQLFHSRDIQTRLSTIYKQFFDFFIKVATYYLKPKFSQWLDAFNSSLADEYQRAADTIRTSIDLINREAQLRVAGEVKAIIPQLDLSIASQGDRIIEEVRRNRIEYTQSTAAVGKEMFNLLLENLKQNQEQLQQMQRQIDEVRQEPWKSGQLEGIPTSQAVFLPEQGIPRAKAEEDIDSYLQSLVRRAGGSDGIKWAMDSGPLLATPIMMEKLGEWLEVSSSSSEVLWIMGSYELGEQTSARSAALGMIRAAVQTKAQFLSYVCEQSPTQGGDFSISDPDVGDDTKVHAMICSLVRQLLQFRPPEDTVQIAPELLKRTTGGDWHTALELLNYLLQNTPALRYCIIADVNCLEGDAESMCREFIQMLCSHTSTSRTDCPLRVLFTTSGQSAVLPECVPMESTIAVSGSYHRLRRRGQVQEIDLFLEPDREHEREWDD</sequence>
<dbReference type="AlphaFoldDB" id="A0A319E8D6"/>
<dbReference type="OrthoDB" id="4840035at2759"/>
<feature type="coiled-coil region" evidence="1">
    <location>
        <begin position="333"/>
        <end position="363"/>
    </location>
</feature>
<evidence type="ECO:0000313" key="4">
    <source>
        <dbReference type="Proteomes" id="UP000247810"/>
    </source>
</evidence>
<evidence type="ECO:0000259" key="2">
    <source>
        <dbReference type="Pfam" id="PF24809"/>
    </source>
</evidence>
<keyword evidence="1" id="KW-0175">Coiled coil</keyword>
<accession>A0A319E8D6</accession>
<dbReference type="Pfam" id="PF24809">
    <property type="entry name" value="DUF7708"/>
    <property type="match status" value="1"/>
</dbReference>
<keyword evidence="4" id="KW-1185">Reference proteome</keyword>
<protein>
    <recommendedName>
        <fullName evidence="2">DUF7708 domain-containing protein</fullName>
    </recommendedName>
</protein>
<dbReference type="VEuPathDB" id="FungiDB:BO71DRAFT_439210"/>
<dbReference type="EMBL" id="KZ825831">
    <property type="protein sequence ID" value="PYH96948.1"/>
    <property type="molecule type" value="Genomic_DNA"/>
</dbReference>
<dbReference type="InterPro" id="IPR056125">
    <property type="entry name" value="DUF7708"/>
</dbReference>